<protein>
    <submittedName>
        <fullName evidence="2">Membrane protein</fullName>
    </submittedName>
</protein>
<dbReference type="HOGENOM" id="CLU_124994_1_0_11"/>
<feature type="transmembrane region" description="Helical" evidence="1">
    <location>
        <begin position="44"/>
        <end position="66"/>
    </location>
</feature>
<evidence type="ECO:0000313" key="2">
    <source>
        <dbReference type="EMBL" id="CAR70901.1"/>
    </source>
</evidence>
<gene>
    <name evidence="2" type="ordered locus">MLBr00806</name>
</gene>
<evidence type="ECO:0000256" key="1">
    <source>
        <dbReference type="SAM" id="Phobius"/>
    </source>
</evidence>
<accession>A0A0H3MPX7</accession>
<sequence length="173" mass="17840">MDRVIALLSSGAIVGPCDYADVVTLPHKRAVFSRAPAAVRGAGLIVVVQGAVALVVAAALVVRGLTGADQRIVNGLGTAIWFVVVGVAVLAAGCALLVGKRWGRGLAVFTQLLLLPVAWYLVVGSHQSAFGFPMGIVALIALILLFSPPAVRWSAGAYQRSVASSANRKADSR</sequence>
<dbReference type="KEGG" id="mlb:MLBr00806"/>
<name>A0A0H3MPX7_MYCLB</name>
<feature type="transmembrane region" description="Helical" evidence="1">
    <location>
        <begin position="130"/>
        <end position="151"/>
    </location>
</feature>
<dbReference type="EMBL" id="FM211192">
    <property type="protein sequence ID" value="CAR70901.1"/>
    <property type="molecule type" value="Genomic_DNA"/>
</dbReference>
<evidence type="ECO:0000313" key="3">
    <source>
        <dbReference type="Proteomes" id="UP000006900"/>
    </source>
</evidence>
<feature type="transmembrane region" description="Helical" evidence="1">
    <location>
        <begin position="78"/>
        <end position="99"/>
    </location>
</feature>
<keyword evidence="1" id="KW-0812">Transmembrane</keyword>
<feature type="transmembrane region" description="Helical" evidence="1">
    <location>
        <begin position="105"/>
        <end position="123"/>
    </location>
</feature>
<dbReference type="Proteomes" id="UP000006900">
    <property type="component" value="Chromosome"/>
</dbReference>
<reference evidence="2 3" key="1">
    <citation type="journal article" date="2009" name="Nat. Genet.">
        <title>Comparative genomic and phylogeographic analysis of Mycobacterium leprae.</title>
        <authorList>
            <person name="Monot M."/>
            <person name="Honore N."/>
            <person name="Garnier T."/>
            <person name="Zidane N."/>
            <person name="Sherafi D."/>
            <person name="Paniz-Mondolfi A."/>
            <person name="Matsuoka M."/>
            <person name="Taylor G.M."/>
            <person name="Donoghue H.D."/>
            <person name="Bouwman A."/>
            <person name="Mays S."/>
            <person name="Watson C."/>
            <person name="Lockwood D."/>
            <person name="Khamispour A."/>
            <person name="Dowlati Y."/>
            <person name="Jianping S."/>
            <person name="Rea T.H."/>
            <person name="Vera-Cabrera L."/>
            <person name="Stefani M.M."/>
            <person name="Banu S."/>
            <person name="Macdonald M."/>
            <person name="Sapkota B.R."/>
            <person name="Spencer J.S."/>
            <person name="Thomas J."/>
            <person name="Harshman K."/>
            <person name="Singh P."/>
            <person name="Busso P."/>
            <person name="Gattiker A."/>
            <person name="Rougemont J."/>
            <person name="Brennan P.J."/>
            <person name="Cole S.T."/>
        </authorList>
    </citation>
    <scope>NUCLEOTIDE SEQUENCE [LARGE SCALE GENOMIC DNA]</scope>
    <source>
        <strain evidence="3">Br4923</strain>
    </source>
</reference>
<keyword evidence="1" id="KW-0472">Membrane</keyword>
<dbReference type="AlphaFoldDB" id="A0A0H3MPX7"/>
<keyword evidence="1" id="KW-1133">Transmembrane helix</keyword>
<organism evidence="2 3">
    <name type="scientific">Mycobacterium leprae (strain Br4923)</name>
    <dbReference type="NCBI Taxonomy" id="561304"/>
    <lineage>
        <taxon>Bacteria</taxon>
        <taxon>Bacillati</taxon>
        <taxon>Actinomycetota</taxon>
        <taxon>Actinomycetes</taxon>
        <taxon>Mycobacteriales</taxon>
        <taxon>Mycobacteriaceae</taxon>
        <taxon>Mycobacterium</taxon>
    </lineage>
</organism>
<proteinExistence type="predicted"/>